<dbReference type="Pfam" id="PF00352">
    <property type="entry name" value="TBP"/>
    <property type="match status" value="2"/>
</dbReference>
<dbReference type="GO" id="GO:0005634">
    <property type="term" value="C:nucleus"/>
    <property type="evidence" value="ECO:0007669"/>
    <property type="project" value="UniProtKB-SubCell"/>
</dbReference>
<accession>A0A830HPY6</accession>
<evidence type="ECO:0008006" key="9">
    <source>
        <dbReference type="Google" id="ProtNLM"/>
    </source>
</evidence>
<comment type="similarity">
    <text evidence="2">Belongs to the TBP family.</text>
</comment>
<comment type="subcellular location">
    <subcellularLocation>
        <location evidence="1">Nucleus</location>
    </subcellularLocation>
</comment>
<dbReference type="PRINTS" id="PR00686">
    <property type="entry name" value="TIFACTORIID"/>
</dbReference>
<protein>
    <recommendedName>
        <fullName evidence="9">TATA-box-binding protein</fullName>
    </recommendedName>
</protein>
<dbReference type="PANTHER" id="PTHR10126">
    <property type="entry name" value="TATA-BOX BINDING PROTEIN"/>
    <property type="match status" value="1"/>
</dbReference>
<sequence length="195" mass="21452">MSSAAPDLSLHPSGIVPNIDNVVAQFSLGCEVDLKQVTLHAKNCEYNPKRYPAVVSRIREPHSTACIFASGKVNVTGTKSEADAKRAATKFAKNVKKADYAASVNDFRVININGTADMGYQLNLASLAYKHGRHVSYDTEISPNALYRMLNPKVTLLIYQSGKVRLLGARKCEQIYKAFENIYPILCEFRKPGAA</sequence>
<dbReference type="GO" id="GO:0003677">
    <property type="term" value="F:DNA binding"/>
    <property type="evidence" value="ECO:0007669"/>
    <property type="project" value="UniProtKB-KW"/>
</dbReference>
<dbReference type="EMBL" id="BNJQ01000022">
    <property type="protein sequence ID" value="GHP08803.1"/>
    <property type="molecule type" value="Genomic_DNA"/>
</dbReference>
<dbReference type="InterPro" id="IPR000814">
    <property type="entry name" value="TBP"/>
</dbReference>
<keyword evidence="3" id="KW-0805">Transcription regulation</keyword>
<dbReference type="OrthoDB" id="2127950at2759"/>
<dbReference type="GO" id="GO:0006352">
    <property type="term" value="P:DNA-templated transcription initiation"/>
    <property type="evidence" value="ECO:0007669"/>
    <property type="project" value="InterPro"/>
</dbReference>
<evidence type="ECO:0000313" key="8">
    <source>
        <dbReference type="Proteomes" id="UP000660262"/>
    </source>
</evidence>
<name>A0A830HPY6_9CHLO</name>
<proteinExistence type="inferred from homology"/>
<dbReference type="FunFam" id="3.30.310.10:FF:000005">
    <property type="entry name" value="TATA box-binding protein-like 1"/>
    <property type="match status" value="1"/>
</dbReference>
<keyword evidence="4" id="KW-0238">DNA-binding</keyword>
<organism evidence="7 8">
    <name type="scientific">Pycnococcus provasolii</name>
    <dbReference type="NCBI Taxonomy" id="41880"/>
    <lineage>
        <taxon>Eukaryota</taxon>
        <taxon>Viridiplantae</taxon>
        <taxon>Chlorophyta</taxon>
        <taxon>Pseudoscourfieldiophyceae</taxon>
        <taxon>Pseudoscourfieldiales</taxon>
        <taxon>Pycnococcaceae</taxon>
        <taxon>Pycnococcus</taxon>
    </lineage>
</organism>
<keyword evidence="6" id="KW-0539">Nucleus</keyword>
<evidence type="ECO:0000256" key="3">
    <source>
        <dbReference type="ARBA" id="ARBA00023015"/>
    </source>
</evidence>
<reference evidence="7" key="1">
    <citation type="submission" date="2020-10" db="EMBL/GenBank/DDBJ databases">
        <title>Unveiling of a novel bifunctional photoreceptor, Dualchrome1, isolated from a cosmopolitan green alga.</title>
        <authorList>
            <person name="Suzuki S."/>
            <person name="Kawachi M."/>
        </authorList>
    </citation>
    <scope>NUCLEOTIDE SEQUENCE</scope>
    <source>
        <strain evidence="7">NIES 2893</strain>
    </source>
</reference>
<evidence type="ECO:0000313" key="7">
    <source>
        <dbReference type="EMBL" id="GHP08803.1"/>
    </source>
</evidence>
<evidence type="ECO:0000256" key="5">
    <source>
        <dbReference type="ARBA" id="ARBA00023163"/>
    </source>
</evidence>
<dbReference type="Gene3D" id="3.30.310.10">
    <property type="entry name" value="TATA-Binding Protein"/>
    <property type="match status" value="2"/>
</dbReference>
<keyword evidence="8" id="KW-1185">Reference proteome</keyword>
<dbReference type="InterPro" id="IPR012295">
    <property type="entry name" value="TBP_dom_sf"/>
</dbReference>
<dbReference type="SUPFAM" id="SSF55945">
    <property type="entry name" value="TATA-box binding protein-like"/>
    <property type="match status" value="2"/>
</dbReference>
<evidence type="ECO:0000256" key="2">
    <source>
        <dbReference type="ARBA" id="ARBA00005560"/>
    </source>
</evidence>
<dbReference type="Proteomes" id="UP000660262">
    <property type="component" value="Unassembled WGS sequence"/>
</dbReference>
<gene>
    <name evidence="7" type="ORF">PPROV_000754000</name>
</gene>
<keyword evidence="5" id="KW-0804">Transcription</keyword>
<evidence type="ECO:0000256" key="6">
    <source>
        <dbReference type="ARBA" id="ARBA00023242"/>
    </source>
</evidence>
<comment type="caution">
    <text evidence="7">The sequence shown here is derived from an EMBL/GenBank/DDBJ whole genome shotgun (WGS) entry which is preliminary data.</text>
</comment>
<dbReference type="AlphaFoldDB" id="A0A830HPY6"/>
<evidence type="ECO:0000256" key="4">
    <source>
        <dbReference type="ARBA" id="ARBA00023125"/>
    </source>
</evidence>
<evidence type="ECO:0000256" key="1">
    <source>
        <dbReference type="ARBA" id="ARBA00004123"/>
    </source>
</evidence>